<dbReference type="GO" id="GO:0003677">
    <property type="term" value="F:DNA binding"/>
    <property type="evidence" value="ECO:0007669"/>
    <property type="project" value="UniProtKB-KW"/>
</dbReference>
<reference evidence="6" key="1">
    <citation type="journal article" date="2019" name="Int. J. Syst. Evol. Microbiol.">
        <title>The Global Catalogue of Microorganisms (GCM) 10K type strain sequencing project: providing services to taxonomists for standard genome sequencing and annotation.</title>
        <authorList>
            <consortium name="The Broad Institute Genomics Platform"/>
            <consortium name="The Broad Institute Genome Sequencing Center for Infectious Disease"/>
            <person name="Wu L."/>
            <person name="Ma J."/>
        </authorList>
    </citation>
    <scope>NUCLEOTIDE SEQUENCE [LARGE SCALE GENOMIC DNA]</scope>
    <source>
        <strain evidence="6">JCM 19134</strain>
    </source>
</reference>
<sequence>MARYNIFIHNTMHSIVWPNLILDLANTTANTLDSIPKLLQPGLGQETPTRDQSSVSKAKNQDSRLVAETIEKLRELVFASDPDTFLGSMNDVAKQLGVGIVTTQQATRILEHEGLLAIKRGPGGGYYGIRPNDEALERSFSAFMRSHNIDYTEAFETTVSLDCDLVQAAAELPAAITQTKINDLLNTIELCENAEDCIQFEVAFRGTLFDLVDKPLLQLLARVAMQQYKASPQHGLFDGQFDLTLWRVGRKRILRAILAQDSELAYFEAQRYRTLCRSWIRS</sequence>
<dbReference type="AlphaFoldDB" id="A0AAV3TXW5"/>
<name>A0AAV3TXW5_9ALTE</name>
<evidence type="ECO:0000256" key="3">
    <source>
        <dbReference type="ARBA" id="ARBA00023163"/>
    </source>
</evidence>
<dbReference type="InterPro" id="IPR036388">
    <property type="entry name" value="WH-like_DNA-bd_sf"/>
</dbReference>
<keyword evidence="3" id="KW-0804">Transcription</keyword>
<dbReference type="InterPro" id="IPR036390">
    <property type="entry name" value="WH_DNA-bd_sf"/>
</dbReference>
<evidence type="ECO:0008006" key="7">
    <source>
        <dbReference type="Google" id="ProtNLM"/>
    </source>
</evidence>
<proteinExistence type="predicted"/>
<evidence type="ECO:0000256" key="2">
    <source>
        <dbReference type="ARBA" id="ARBA00023125"/>
    </source>
</evidence>
<dbReference type="Gene3D" id="1.10.10.10">
    <property type="entry name" value="Winged helix-like DNA-binding domain superfamily/Winged helix DNA-binding domain"/>
    <property type="match status" value="1"/>
</dbReference>
<dbReference type="EMBL" id="BAABLX010000004">
    <property type="protein sequence ID" value="GAA4932511.1"/>
    <property type="molecule type" value="Genomic_DNA"/>
</dbReference>
<dbReference type="SUPFAM" id="SSF48008">
    <property type="entry name" value="GntR ligand-binding domain-like"/>
    <property type="match status" value="1"/>
</dbReference>
<accession>A0AAV3TXW5</accession>
<comment type="caution">
    <text evidence="5">The sequence shown here is derived from an EMBL/GenBank/DDBJ whole genome shotgun (WGS) entry which is preliminary data.</text>
</comment>
<dbReference type="Proteomes" id="UP001409585">
    <property type="component" value="Unassembled WGS sequence"/>
</dbReference>
<feature type="region of interest" description="Disordered" evidence="4">
    <location>
        <begin position="40"/>
        <end position="61"/>
    </location>
</feature>
<keyword evidence="6" id="KW-1185">Reference proteome</keyword>
<dbReference type="SUPFAM" id="SSF46785">
    <property type="entry name" value="Winged helix' DNA-binding domain"/>
    <property type="match status" value="1"/>
</dbReference>
<protein>
    <recommendedName>
        <fullName evidence="7">Transcriptional regulator</fullName>
    </recommendedName>
</protein>
<dbReference type="InterPro" id="IPR008920">
    <property type="entry name" value="TF_FadR/GntR_C"/>
</dbReference>
<evidence type="ECO:0000256" key="4">
    <source>
        <dbReference type="SAM" id="MobiDB-lite"/>
    </source>
</evidence>
<gene>
    <name evidence="5" type="ORF">GCM10025791_06340</name>
</gene>
<keyword evidence="1" id="KW-0805">Transcription regulation</keyword>
<feature type="compositionally biased region" description="Polar residues" evidence="4">
    <location>
        <begin position="46"/>
        <end position="58"/>
    </location>
</feature>
<evidence type="ECO:0000256" key="1">
    <source>
        <dbReference type="ARBA" id="ARBA00023015"/>
    </source>
</evidence>
<organism evidence="5 6">
    <name type="scientific">Halioxenophilus aromaticivorans</name>
    <dbReference type="NCBI Taxonomy" id="1306992"/>
    <lineage>
        <taxon>Bacteria</taxon>
        <taxon>Pseudomonadati</taxon>
        <taxon>Pseudomonadota</taxon>
        <taxon>Gammaproteobacteria</taxon>
        <taxon>Alteromonadales</taxon>
        <taxon>Alteromonadaceae</taxon>
        <taxon>Halioxenophilus</taxon>
    </lineage>
</organism>
<keyword evidence="2" id="KW-0238">DNA-binding</keyword>
<evidence type="ECO:0000313" key="5">
    <source>
        <dbReference type="EMBL" id="GAA4932511.1"/>
    </source>
</evidence>
<evidence type="ECO:0000313" key="6">
    <source>
        <dbReference type="Proteomes" id="UP001409585"/>
    </source>
</evidence>